<protein>
    <submittedName>
        <fullName evidence="1">Uncharacterized protein</fullName>
    </submittedName>
</protein>
<evidence type="ECO:0000313" key="1">
    <source>
        <dbReference type="EMBL" id="KAF9502741.1"/>
    </source>
</evidence>
<dbReference type="Gene3D" id="3.30.420.40">
    <property type="match status" value="1"/>
</dbReference>
<organism evidence="1 2">
    <name type="scientific">Hydnum rufescens UP504</name>
    <dbReference type="NCBI Taxonomy" id="1448309"/>
    <lineage>
        <taxon>Eukaryota</taxon>
        <taxon>Fungi</taxon>
        <taxon>Dikarya</taxon>
        <taxon>Basidiomycota</taxon>
        <taxon>Agaricomycotina</taxon>
        <taxon>Agaricomycetes</taxon>
        <taxon>Cantharellales</taxon>
        <taxon>Hydnaceae</taxon>
        <taxon>Hydnum</taxon>
    </lineage>
</organism>
<dbReference type="SUPFAM" id="SSF53067">
    <property type="entry name" value="Actin-like ATPase domain"/>
    <property type="match status" value="1"/>
</dbReference>
<keyword evidence="2" id="KW-1185">Reference proteome</keyword>
<proteinExistence type="predicted"/>
<comment type="caution">
    <text evidence="1">The sequence shown here is derived from an EMBL/GenBank/DDBJ whole genome shotgun (WGS) entry which is preliminary data.</text>
</comment>
<dbReference type="EMBL" id="MU129661">
    <property type="protein sequence ID" value="KAF9502741.1"/>
    <property type="molecule type" value="Genomic_DNA"/>
</dbReference>
<dbReference type="AlphaFoldDB" id="A0A9P6AD49"/>
<dbReference type="PANTHER" id="PTHR14187:SF5">
    <property type="entry name" value="HEAT SHOCK 70 KDA PROTEIN 12A"/>
    <property type="match status" value="1"/>
</dbReference>
<dbReference type="Proteomes" id="UP000886523">
    <property type="component" value="Unassembled WGS sequence"/>
</dbReference>
<gene>
    <name evidence="1" type="ORF">BS47DRAFT_1463358</name>
</gene>
<accession>A0A9P6AD49</accession>
<reference evidence="1" key="1">
    <citation type="journal article" date="2020" name="Nat. Commun.">
        <title>Large-scale genome sequencing of mycorrhizal fungi provides insights into the early evolution of symbiotic traits.</title>
        <authorList>
            <person name="Miyauchi S."/>
            <person name="Kiss E."/>
            <person name="Kuo A."/>
            <person name="Drula E."/>
            <person name="Kohler A."/>
            <person name="Sanchez-Garcia M."/>
            <person name="Morin E."/>
            <person name="Andreopoulos B."/>
            <person name="Barry K.W."/>
            <person name="Bonito G."/>
            <person name="Buee M."/>
            <person name="Carver A."/>
            <person name="Chen C."/>
            <person name="Cichocki N."/>
            <person name="Clum A."/>
            <person name="Culley D."/>
            <person name="Crous P.W."/>
            <person name="Fauchery L."/>
            <person name="Girlanda M."/>
            <person name="Hayes R.D."/>
            <person name="Keri Z."/>
            <person name="LaButti K."/>
            <person name="Lipzen A."/>
            <person name="Lombard V."/>
            <person name="Magnuson J."/>
            <person name="Maillard F."/>
            <person name="Murat C."/>
            <person name="Nolan M."/>
            <person name="Ohm R.A."/>
            <person name="Pangilinan J."/>
            <person name="Pereira M.F."/>
            <person name="Perotto S."/>
            <person name="Peter M."/>
            <person name="Pfister S."/>
            <person name="Riley R."/>
            <person name="Sitrit Y."/>
            <person name="Stielow J.B."/>
            <person name="Szollosi G."/>
            <person name="Zifcakova L."/>
            <person name="Stursova M."/>
            <person name="Spatafora J.W."/>
            <person name="Tedersoo L."/>
            <person name="Vaario L.M."/>
            <person name="Yamada A."/>
            <person name="Yan M."/>
            <person name="Wang P."/>
            <person name="Xu J."/>
            <person name="Bruns T."/>
            <person name="Baldrian P."/>
            <person name="Vilgalys R."/>
            <person name="Dunand C."/>
            <person name="Henrissat B."/>
            <person name="Grigoriev I.V."/>
            <person name="Hibbett D."/>
            <person name="Nagy L.G."/>
            <person name="Martin F.M."/>
        </authorList>
    </citation>
    <scope>NUCLEOTIDE SEQUENCE</scope>
    <source>
        <strain evidence="1">UP504</strain>
    </source>
</reference>
<sequence>MTPMTAMDVLNVPEPFFHDADCEMSVLRQPMESLLVKGSAFAPSALYIITGHIGDASSNQRAPSDVFAENPPSQFPKVFVSIDFGATHSGVSYAISSPGEVHQILAWPGSSHSCSKIPTCLVYDTLGDIRAWGLEATDMSLKKGWVRCEWFKLWLDLSSAPSTIIESEIFQPPKNVVDLVADYLSCIWMVRANVRATLRREHQTNINTDKSN</sequence>
<name>A0A9P6AD49_9AGAM</name>
<dbReference type="OrthoDB" id="2963168at2759"/>
<dbReference type="PANTHER" id="PTHR14187">
    <property type="entry name" value="ALPHA KINASE/ELONGATION FACTOR 2 KINASE"/>
    <property type="match status" value="1"/>
</dbReference>
<dbReference type="InterPro" id="IPR043129">
    <property type="entry name" value="ATPase_NBD"/>
</dbReference>
<evidence type="ECO:0000313" key="2">
    <source>
        <dbReference type="Proteomes" id="UP000886523"/>
    </source>
</evidence>